<keyword evidence="5" id="KW-1185">Reference proteome</keyword>
<dbReference type="Gene3D" id="3.40.50.300">
    <property type="entry name" value="P-loop containing nucleotide triphosphate hydrolases"/>
    <property type="match status" value="1"/>
</dbReference>
<dbReference type="CDD" id="cd19499">
    <property type="entry name" value="RecA-like_ClpB_Hsp104-like"/>
    <property type="match status" value="1"/>
</dbReference>
<dbReference type="PRINTS" id="PR00300">
    <property type="entry name" value="CLPPROTEASEA"/>
</dbReference>
<reference evidence="4 5" key="1">
    <citation type="submission" date="2018-03" db="EMBL/GenBank/DDBJ databases">
        <title>Defining the species Micromonospora saelicesensis and Micromonospora noduli under the framework of genomics.</title>
        <authorList>
            <person name="Riesco R."/>
            <person name="Trujillo M.E."/>
        </authorList>
    </citation>
    <scope>NUCLEOTIDE SEQUENCE [LARGE SCALE GENOMIC DNA]</scope>
    <source>
        <strain evidence="4 5">MED15</strain>
    </source>
</reference>
<organism evidence="4 5">
    <name type="scientific">Micromonospora noduli</name>
    <dbReference type="NCBI Taxonomy" id="709876"/>
    <lineage>
        <taxon>Bacteria</taxon>
        <taxon>Bacillati</taxon>
        <taxon>Actinomycetota</taxon>
        <taxon>Actinomycetes</taxon>
        <taxon>Micromonosporales</taxon>
        <taxon>Micromonosporaceae</taxon>
        <taxon>Micromonospora</taxon>
    </lineage>
</organism>
<dbReference type="EMBL" id="PYAC01000017">
    <property type="protein sequence ID" value="RAO16289.1"/>
    <property type="molecule type" value="Genomic_DNA"/>
</dbReference>
<dbReference type="PANTHER" id="PTHR11638">
    <property type="entry name" value="ATP-DEPENDENT CLP PROTEASE"/>
    <property type="match status" value="1"/>
</dbReference>
<keyword evidence="1" id="KW-0547">Nucleotide-binding</keyword>
<proteinExistence type="predicted"/>
<dbReference type="SMART" id="SM00382">
    <property type="entry name" value="AAA"/>
    <property type="match status" value="1"/>
</dbReference>
<dbReference type="Proteomes" id="UP000249045">
    <property type="component" value="Unassembled WGS sequence"/>
</dbReference>
<accession>A0ABX9CZN4</accession>
<protein>
    <submittedName>
        <fullName evidence="4">Chaperone protein ClpB</fullName>
    </submittedName>
</protein>
<dbReference type="Pfam" id="PF07724">
    <property type="entry name" value="AAA_2"/>
    <property type="match status" value="1"/>
</dbReference>
<dbReference type="PANTHER" id="PTHR11638:SF18">
    <property type="entry name" value="HEAT SHOCK PROTEIN 104"/>
    <property type="match status" value="1"/>
</dbReference>
<name>A0ABX9CZN4_9ACTN</name>
<evidence type="ECO:0000259" key="3">
    <source>
        <dbReference type="SMART" id="SM00382"/>
    </source>
</evidence>
<dbReference type="InterPro" id="IPR003959">
    <property type="entry name" value="ATPase_AAA_core"/>
</dbReference>
<keyword evidence="2" id="KW-0067">ATP-binding</keyword>
<evidence type="ECO:0000256" key="2">
    <source>
        <dbReference type="ARBA" id="ARBA00022840"/>
    </source>
</evidence>
<gene>
    <name evidence="4" type="ORF">MED15_03808</name>
</gene>
<dbReference type="InterPro" id="IPR001270">
    <property type="entry name" value="ClpA/B"/>
</dbReference>
<dbReference type="RefSeq" id="WP_112736473.1">
    <property type="nucleotide sequence ID" value="NZ_PYAC01000017.1"/>
</dbReference>
<dbReference type="SUPFAM" id="SSF52540">
    <property type="entry name" value="P-loop containing nucleoside triphosphate hydrolases"/>
    <property type="match status" value="1"/>
</dbReference>
<dbReference type="InterPro" id="IPR027417">
    <property type="entry name" value="P-loop_NTPase"/>
</dbReference>
<feature type="domain" description="AAA+ ATPase" evidence="3">
    <location>
        <begin position="353"/>
        <end position="514"/>
    </location>
</feature>
<evidence type="ECO:0000256" key="1">
    <source>
        <dbReference type="ARBA" id="ARBA00022741"/>
    </source>
</evidence>
<evidence type="ECO:0000313" key="4">
    <source>
        <dbReference type="EMBL" id="RAO16289.1"/>
    </source>
</evidence>
<dbReference type="InterPro" id="IPR003593">
    <property type="entry name" value="AAA+_ATPase"/>
</dbReference>
<comment type="caution">
    <text evidence="4">The sequence shown here is derived from an EMBL/GenBank/DDBJ whole genome shotgun (WGS) entry which is preliminary data.</text>
</comment>
<evidence type="ECO:0000313" key="5">
    <source>
        <dbReference type="Proteomes" id="UP000249045"/>
    </source>
</evidence>
<sequence length="625" mass="68823">MTGASPGRPTAPPAAAWLERVTAEIARGRHVVIHGNVRDLVRWDRSFHPLRTAVSGLLSIFGYQLTGYFDPVDGLSFGNADDQREFHRLLVDPNVGRPAAGDPPAGADRAGTVRSRLSTVLRDAPTPALTNPYDSLAAIRRVLRQAGTSSAFLIDQADLMLSPPERGGDAERRLLGTMAKAMTEAAQTGKLRNLLVLVADDLAALPAWLYRDRPYVQVVEAALPTFDERHVYLHQQARHFHQAATAKKAPEDLRVLANLSEGMAISELDGLWRMSNLQEIPLDEPRTLMKRTLFGPRQDPWRRVRDRLARFGPMAGERVIGQPVAVDRVRRALTSATVGIDFVADPHNAESRPKGIFFFVGPTGVGKTELARTLSEFVFDDETALARFDMSTFAEAHSAERLTGAPPGYVGHERGGELTNRVSQRPFSVLLFDEIEKAHASVFDKFLQVLDDGRLTDALGNTAYFSETIIIFTSNLGGAETYGWLDGGELPDYEKVSAHFERAVRDHFTTTLGRPELLGRLGGGITVFDILRPEFVDQIVGKLLAQLVASAHRQGVRLTLDDQSVVARVQEVMRRPEALRLGVRSIRDVLDRLVREPLVEHVFASPGQVALRLSVQPHGTVIRAG</sequence>
<dbReference type="InterPro" id="IPR050130">
    <property type="entry name" value="ClpA_ClpB"/>
</dbReference>